<proteinExistence type="predicted"/>
<dbReference type="AlphaFoldDB" id="Q7UGU3"/>
<protein>
    <submittedName>
        <fullName evidence="1">Uncharacterized protein</fullName>
    </submittedName>
</protein>
<sequence length="94" mass="10778">MRTRGRSLRGGIDAWNGSLLVRRLLICNQSTKDRVAKSRHTSDRWMESESSFVPRFDATQCRVIGRRRRVFLLSDPIEIESPTTVLGMCSAILR</sequence>
<dbReference type="HOGENOM" id="CLU_2384185_0_0_0"/>
<dbReference type="EnsemblBacteria" id="CAD78236">
    <property type="protein sequence ID" value="CAD78236"/>
    <property type="gene ID" value="RB5010"/>
</dbReference>
<organism evidence="1 2">
    <name type="scientific">Rhodopirellula baltica (strain DSM 10527 / NCIMB 13988 / SH1)</name>
    <dbReference type="NCBI Taxonomy" id="243090"/>
    <lineage>
        <taxon>Bacteria</taxon>
        <taxon>Pseudomonadati</taxon>
        <taxon>Planctomycetota</taxon>
        <taxon>Planctomycetia</taxon>
        <taxon>Pirellulales</taxon>
        <taxon>Pirellulaceae</taxon>
        <taxon>Rhodopirellula</taxon>
    </lineage>
</organism>
<evidence type="ECO:0000313" key="1">
    <source>
        <dbReference type="EMBL" id="CAD78236.1"/>
    </source>
</evidence>
<dbReference type="EMBL" id="BX294141">
    <property type="protein sequence ID" value="CAD78236.1"/>
    <property type="molecule type" value="Genomic_DNA"/>
</dbReference>
<reference evidence="1 2" key="1">
    <citation type="journal article" date="2003" name="Proc. Natl. Acad. Sci. U.S.A.">
        <title>Complete genome sequence of the marine planctomycete Pirellula sp. strain 1.</title>
        <authorList>
            <person name="Gloeckner F.O."/>
            <person name="Kube M."/>
            <person name="Bauer M."/>
            <person name="Teeling H."/>
            <person name="Lombardot T."/>
            <person name="Ludwig W."/>
            <person name="Gade D."/>
            <person name="Beck A."/>
            <person name="Borzym K."/>
            <person name="Heitmann K."/>
            <person name="Rabus R."/>
            <person name="Schlesner H."/>
            <person name="Amann R."/>
            <person name="Reinhardt R."/>
        </authorList>
    </citation>
    <scope>NUCLEOTIDE SEQUENCE [LARGE SCALE GENOMIC DNA]</scope>
    <source>
        <strain evidence="2">DSM 10527 / NCIMB 13988 / SH1</strain>
    </source>
</reference>
<dbReference type="KEGG" id="rba:RB5010"/>
<accession>Q7UGU3</accession>
<evidence type="ECO:0000313" key="2">
    <source>
        <dbReference type="Proteomes" id="UP000001025"/>
    </source>
</evidence>
<dbReference type="Proteomes" id="UP000001025">
    <property type="component" value="Chromosome"/>
</dbReference>
<name>Q7UGU3_RHOBA</name>
<gene>
    <name evidence="1" type="ordered locus">RB5010</name>
</gene>
<keyword evidence="2" id="KW-1185">Reference proteome</keyword>
<dbReference type="InParanoid" id="Q7UGU3"/>